<dbReference type="Proteomes" id="UP001597380">
    <property type="component" value="Unassembled WGS sequence"/>
</dbReference>
<gene>
    <name evidence="2" type="ORF">ACFSJ3_07095</name>
</gene>
<keyword evidence="1" id="KW-1133">Transmembrane helix</keyword>
<feature type="transmembrane region" description="Helical" evidence="1">
    <location>
        <begin position="108"/>
        <end position="127"/>
    </location>
</feature>
<feature type="transmembrane region" description="Helical" evidence="1">
    <location>
        <begin position="212"/>
        <end position="230"/>
    </location>
</feature>
<keyword evidence="3" id="KW-1185">Reference proteome</keyword>
<dbReference type="InterPro" id="IPR011990">
    <property type="entry name" value="TPR-like_helical_dom_sf"/>
</dbReference>
<protein>
    <recommendedName>
        <fullName evidence="4">Tetratricopeptide repeat protein</fullName>
    </recommendedName>
</protein>
<dbReference type="EMBL" id="JBHUHT010000009">
    <property type="protein sequence ID" value="MFD2095746.1"/>
    <property type="molecule type" value="Genomic_DNA"/>
</dbReference>
<comment type="caution">
    <text evidence="2">The sequence shown here is derived from an EMBL/GenBank/DDBJ whole genome shotgun (WGS) entry which is preliminary data.</text>
</comment>
<feature type="transmembrane region" description="Helical" evidence="1">
    <location>
        <begin position="177"/>
        <end position="200"/>
    </location>
</feature>
<proteinExistence type="predicted"/>
<evidence type="ECO:0008006" key="4">
    <source>
        <dbReference type="Google" id="ProtNLM"/>
    </source>
</evidence>
<keyword evidence="1" id="KW-0812">Transmembrane</keyword>
<feature type="transmembrane region" description="Helical" evidence="1">
    <location>
        <begin position="78"/>
        <end position="96"/>
    </location>
</feature>
<dbReference type="Gene3D" id="1.25.40.10">
    <property type="entry name" value="Tetratricopeptide repeat domain"/>
    <property type="match status" value="1"/>
</dbReference>
<reference evidence="3" key="1">
    <citation type="journal article" date="2019" name="Int. J. Syst. Evol. Microbiol.">
        <title>The Global Catalogue of Microorganisms (GCM) 10K type strain sequencing project: providing services to taxonomists for standard genome sequencing and annotation.</title>
        <authorList>
            <consortium name="The Broad Institute Genomics Platform"/>
            <consortium name="The Broad Institute Genome Sequencing Center for Infectious Disease"/>
            <person name="Wu L."/>
            <person name="Ma J."/>
        </authorList>
    </citation>
    <scope>NUCLEOTIDE SEQUENCE [LARGE SCALE GENOMIC DNA]</scope>
    <source>
        <strain evidence="3">CGMCC 1.10992</strain>
    </source>
</reference>
<dbReference type="RefSeq" id="WP_345340184.1">
    <property type="nucleotide sequence ID" value="NZ_BAABLI010000014.1"/>
</dbReference>
<evidence type="ECO:0000313" key="2">
    <source>
        <dbReference type="EMBL" id="MFD2095746.1"/>
    </source>
</evidence>
<accession>A0ABW4XJP9</accession>
<evidence type="ECO:0000256" key="1">
    <source>
        <dbReference type="SAM" id="Phobius"/>
    </source>
</evidence>
<feature type="transmembrane region" description="Helical" evidence="1">
    <location>
        <begin position="148"/>
        <end position="171"/>
    </location>
</feature>
<evidence type="ECO:0000313" key="3">
    <source>
        <dbReference type="Proteomes" id="UP001597380"/>
    </source>
</evidence>
<name>A0ABW4XJP9_9GAMM</name>
<feature type="transmembrane region" description="Helical" evidence="1">
    <location>
        <begin position="250"/>
        <end position="275"/>
    </location>
</feature>
<keyword evidence="1" id="KW-0472">Membrane</keyword>
<organism evidence="2 3">
    <name type="scientific">Corallincola platygyrae</name>
    <dbReference type="NCBI Taxonomy" id="1193278"/>
    <lineage>
        <taxon>Bacteria</taxon>
        <taxon>Pseudomonadati</taxon>
        <taxon>Pseudomonadota</taxon>
        <taxon>Gammaproteobacteria</taxon>
        <taxon>Alteromonadales</taxon>
        <taxon>Psychromonadaceae</taxon>
        <taxon>Corallincola</taxon>
    </lineage>
</organism>
<sequence>MSGCSYHADQPQSWHCPSCEKSFCTSCFPGGEGNFEQGKARCPLCRGDLDFVPSDDAKPPFWKVSGDFFKYPLQLQPILLVTILLVLTQIALSQFMNLIDGQYGDIGLALTLAVVIFGWISHYGLTVMRLVADEEWKAPSVFGEEHNLLLTIKLFLAYISCGVAVFATAFVSPNLAIMVMFFLTFAMPAIVMILGITESVRDATNPVLMVKMIYRIGWAYGLLWLAQMAISNGSAYVTGSVGFQSESIKLIVSLLVLATTYFSMVSFAMMGYFLLEHKQKLGIAGGESGETLAPAEFDIRKALGFSHVYLFEGRNSQAFELVKGALRRYPDDLRLRERMHRLLILKGDQELLFKHANKYFDQLIAKGNIGAVARAIDELLAKYPAFRPSVEVASEVASLFVRQGRFEKADSLVGDVDAWECDSNVKASLYLLLAKSALESGKVLSEVTTNAHAAAKLAKPGSPTSLEAAQLIDAAKKMAPQPV</sequence>